<protein>
    <recommendedName>
        <fullName evidence="4">DMT family transporter</fullName>
    </recommendedName>
</protein>
<feature type="transmembrane region" description="Helical" evidence="1">
    <location>
        <begin position="238"/>
        <end position="258"/>
    </location>
</feature>
<dbReference type="PANTHER" id="PTHR34821:SF2">
    <property type="entry name" value="INNER MEMBRANE PROTEIN YDCZ"/>
    <property type="match status" value="1"/>
</dbReference>
<dbReference type="Proteomes" id="UP000004956">
    <property type="component" value="Unassembled WGS sequence"/>
</dbReference>
<evidence type="ECO:0000313" key="2">
    <source>
        <dbReference type="EMBL" id="EHY31596.1"/>
    </source>
</evidence>
<sequence>MFHILLGILVGATMPVQTSINTMLRRRLGSPFSATLVSFFVSTVLLLCAIPVVGLPWEKLAVSAFDAPWWAYTGGLCGVFGLVGNILLMTRLGSVQTIIFPVLGQILMGLLIDHFGLMRSDVNPLTLLRVAGAALVLGGVVTVAAARMSGKALPAQSLAHEEERPSALSLLPWRLLGVAMGMAGAVQVAANGYLGQHAESPLFSAIVSFGGGVLILASIVLALGLLKGSAPKGDAVPWWSWIGGGISGAIYVFSNVIITGVLGTGTTVIVFLLGMTLGGVLVDHFGLLGARRAAINWVKALGLAAVIAGAALIKGTG</sequence>
<keyword evidence="3" id="KW-1185">Reference proteome</keyword>
<feature type="transmembrane region" description="Helical" evidence="1">
    <location>
        <begin position="36"/>
        <end position="57"/>
    </location>
</feature>
<comment type="caution">
    <text evidence="2">The sequence shown here is derived from an EMBL/GenBank/DDBJ whole genome shotgun (WGS) entry which is preliminary data.</text>
</comment>
<name>H3KE69_9BURK</name>
<feature type="transmembrane region" description="Helical" evidence="1">
    <location>
        <begin position="69"/>
        <end position="88"/>
    </location>
</feature>
<keyword evidence="1" id="KW-0472">Membrane</keyword>
<evidence type="ECO:0000256" key="1">
    <source>
        <dbReference type="SAM" id="Phobius"/>
    </source>
</evidence>
<dbReference type="PANTHER" id="PTHR34821">
    <property type="entry name" value="INNER MEMBRANE PROTEIN YDCZ"/>
    <property type="match status" value="1"/>
</dbReference>
<feature type="transmembrane region" description="Helical" evidence="1">
    <location>
        <begin position="202"/>
        <end position="226"/>
    </location>
</feature>
<dbReference type="OrthoDB" id="9097160at2"/>
<dbReference type="STRING" id="762967.HMPREF9440_01033"/>
<dbReference type="HOGENOM" id="CLU_068878_0_0_4"/>
<dbReference type="PATRIC" id="fig|762967.3.peg.821"/>
<dbReference type="InterPro" id="IPR006750">
    <property type="entry name" value="YdcZ"/>
</dbReference>
<feature type="transmembrane region" description="Helical" evidence="1">
    <location>
        <begin position="95"/>
        <end position="115"/>
    </location>
</feature>
<proteinExistence type="predicted"/>
<evidence type="ECO:0000313" key="3">
    <source>
        <dbReference type="Proteomes" id="UP000004956"/>
    </source>
</evidence>
<feature type="transmembrane region" description="Helical" evidence="1">
    <location>
        <begin position="294"/>
        <end position="313"/>
    </location>
</feature>
<feature type="transmembrane region" description="Helical" evidence="1">
    <location>
        <begin position="127"/>
        <end position="146"/>
    </location>
</feature>
<accession>H3KE69</accession>
<feature type="transmembrane region" description="Helical" evidence="1">
    <location>
        <begin position="264"/>
        <end position="282"/>
    </location>
</feature>
<evidence type="ECO:0008006" key="4">
    <source>
        <dbReference type="Google" id="ProtNLM"/>
    </source>
</evidence>
<keyword evidence="1" id="KW-1133">Transmembrane helix</keyword>
<dbReference type="Pfam" id="PF04657">
    <property type="entry name" value="DMT_YdcZ"/>
    <property type="match status" value="2"/>
</dbReference>
<organism evidence="2 3">
    <name type="scientific">Sutterella parvirubra YIT 11816</name>
    <dbReference type="NCBI Taxonomy" id="762967"/>
    <lineage>
        <taxon>Bacteria</taxon>
        <taxon>Pseudomonadati</taxon>
        <taxon>Pseudomonadota</taxon>
        <taxon>Betaproteobacteria</taxon>
        <taxon>Burkholderiales</taxon>
        <taxon>Sutterellaceae</taxon>
        <taxon>Sutterella</taxon>
    </lineage>
</organism>
<dbReference type="RefSeq" id="WP_008541826.1">
    <property type="nucleotide sequence ID" value="NZ_JH604940.1"/>
</dbReference>
<dbReference type="GO" id="GO:0005886">
    <property type="term" value="C:plasma membrane"/>
    <property type="evidence" value="ECO:0007669"/>
    <property type="project" value="TreeGrafter"/>
</dbReference>
<dbReference type="AlphaFoldDB" id="H3KE69"/>
<gene>
    <name evidence="2" type="ORF">HMPREF9440_01033</name>
</gene>
<reference evidence="2 3" key="1">
    <citation type="submission" date="2011-11" db="EMBL/GenBank/DDBJ databases">
        <authorList>
            <person name="Weinstock G."/>
            <person name="Sodergren E."/>
            <person name="Clifton S."/>
            <person name="Fulton L."/>
            <person name="Fulton B."/>
            <person name="Courtney L."/>
            <person name="Fronick C."/>
            <person name="Harrison M."/>
            <person name="Strong C."/>
            <person name="Farmer C."/>
            <person name="Delahaunty K."/>
            <person name="Markovic C."/>
            <person name="Hall O."/>
            <person name="Minx P."/>
            <person name="Tomlinson C."/>
            <person name="Mitreva M."/>
            <person name="Hou S."/>
            <person name="Chen J."/>
            <person name="Wollam A."/>
            <person name="Pepin K.H."/>
            <person name="Johnson M."/>
            <person name="Bhonagiri V."/>
            <person name="Zhang X."/>
            <person name="Suruliraj S."/>
            <person name="Warren W."/>
            <person name="Chinwalla A."/>
            <person name="Mardis E.R."/>
            <person name="Wilson R.K."/>
        </authorList>
    </citation>
    <scope>NUCLEOTIDE SEQUENCE [LARGE SCALE GENOMIC DNA]</scope>
    <source>
        <strain evidence="2 3">YIT 11816</strain>
    </source>
</reference>
<dbReference type="EMBL" id="AFBQ01000139">
    <property type="protein sequence ID" value="EHY31596.1"/>
    <property type="molecule type" value="Genomic_DNA"/>
</dbReference>
<keyword evidence="1" id="KW-0812">Transmembrane</keyword>
<feature type="transmembrane region" description="Helical" evidence="1">
    <location>
        <begin position="167"/>
        <end position="190"/>
    </location>
</feature>